<dbReference type="EMBL" id="NHOQ01000342">
    <property type="protein sequence ID" value="PWA30822.1"/>
    <property type="molecule type" value="Genomic_DNA"/>
</dbReference>
<evidence type="ECO:0000256" key="1">
    <source>
        <dbReference type="ARBA" id="ARBA00004141"/>
    </source>
</evidence>
<proteinExistence type="inferred from homology"/>
<dbReference type="PANTHER" id="PTHR22753:SF14">
    <property type="entry name" value="MONOACYLGLYCEROL_DIACYLGLYCEROL O-ACYLTRANSFERASE"/>
    <property type="match status" value="1"/>
</dbReference>
<dbReference type="Pfam" id="PF01553">
    <property type="entry name" value="Acyltransferase"/>
    <property type="match status" value="1"/>
</dbReference>
<comment type="caution">
    <text evidence="9">The sequence shown here is derived from an EMBL/GenBank/DDBJ whole genome shotgun (WGS) entry which is preliminary data.</text>
</comment>
<evidence type="ECO:0000259" key="8">
    <source>
        <dbReference type="Pfam" id="PF01553"/>
    </source>
</evidence>
<evidence type="ECO:0000256" key="3">
    <source>
        <dbReference type="ARBA" id="ARBA00022692"/>
    </source>
</evidence>
<evidence type="ECO:0000256" key="6">
    <source>
        <dbReference type="RuleBase" id="RU910716"/>
    </source>
</evidence>
<evidence type="ECO:0000256" key="2">
    <source>
        <dbReference type="ARBA" id="ARBA00008789"/>
    </source>
</evidence>
<comment type="similarity">
    <text evidence="2 6">Belongs to the XK family.</text>
</comment>
<keyword evidence="10" id="KW-1185">Reference proteome</keyword>
<gene>
    <name evidence="9" type="ORF">CCH79_00017329</name>
</gene>
<feature type="domain" description="Phospholipid/glycerol acyltransferase" evidence="8">
    <location>
        <begin position="465"/>
        <end position="588"/>
    </location>
</feature>
<dbReference type="Proteomes" id="UP000250572">
    <property type="component" value="Unassembled WGS sequence"/>
</dbReference>
<accession>A0A315W494</accession>
<keyword evidence="4 6" id="KW-1133">Transmembrane helix</keyword>
<protein>
    <recommendedName>
        <fullName evidence="6">XK-related protein</fullName>
    </recommendedName>
</protein>
<feature type="region of interest" description="Disordered" evidence="7">
    <location>
        <begin position="356"/>
        <end position="385"/>
    </location>
</feature>
<keyword evidence="5 6" id="KW-0472">Membrane</keyword>
<dbReference type="CDD" id="cd07987">
    <property type="entry name" value="LPLAT_MGAT-like"/>
    <property type="match status" value="1"/>
</dbReference>
<dbReference type="STRING" id="33528.ENSGAFP00000018529"/>
<evidence type="ECO:0000256" key="4">
    <source>
        <dbReference type="ARBA" id="ARBA00022989"/>
    </source>
</evidence>
<feature type="transmembrane region" description="Helical" evidence="6">
    <location>
        <begin position="140"/>
        <end position="160"/>
    </location>
</feature>
<evidence type="ECO:0000313" key="10">
    <source>
        <dbReference type="Proteomes" id="UP000250572"/>
    </source>
</evidence>
<dbReference type="PANTHER" id="PTHR22753">
    <property type="entry name" value="TRANSMEMBRANE PROTEIN 68"/>
    <property type="match status" value="1"/>
</dbReference>
<feature type="region of interest" description="Disordered" evidence="7">
    <location>
        <begin position="220"/>
        <end position="245"/>
    </location>
</feature>
<evidence type="ECO:0000256" key="5">
    <source>
        <dbReference type="ARBA" id="ARBA00023136"/>
    </source>
</evidence>
<keyword evidence="3 6" id="KW-0812">Transmembrane</keyword>
<name>A0A315W494_GAMAF</name>
<feature type="compositionally biased region" description="Polar residues" evidence="7">
    <location>
        <begin position="220"/>
        <end position="238"/>
    </location>
</feature>
<dbReference type="AlphaFoldDB" id="A0A315W494"/>
<organism evidence="9 10">
    <name type="scientific">Gambusia affinis</name>
    <name type="common">Western mosquitofish</name>
    <name type="synonym">Heterandria affinis</name>
    <dbReference type="NCBI Taxonomy" id="33528"/>
    <lineage>
        <taxon>Eukaryota</taxon>
        <taxon>Metazoa</taxon>
        <taxon>Chordata</taxon>
        <taxon>Craniata</taxon>
        <taxon>Vertebrata</taxon>
        <taxon>Euteleostomi</taxon>
        <taxon>Actinopterygii</taxon>
        <taxon>Neopterygii</taxon>
        <taxon>Teleostei</taxon>
        <taxon>Neoteleostei</taxon>
        <taxon>Acanthomorphata</taxon>
        <taxon>Ovalentaria</taxon>
        <taxon>Atherinomorphae</taxon>
        <taxon>Cyprinodontiformes</taxon>
        <taxon>Poeciliidae</taxon>
        <taxon>Poeciliinae</taxon>
        <taxon>Gambusia</taxon>
    </lineage>
</organism>
<dbReference type="GO" id="GO:0005886">
    <property type="term" value="C:plasma membrane"/>
    <property type="evidence" value="ECO:0007669"/>
    <property type="project" value="UniProtKB-ARBA"/>
</dbReference>
<comment type="subcellular location">
    <subcellularLocation>
        <location evidence="1 6">Membrane</location>
        <topology evidence="1 6">Multi-pass membrane protein</topology>
    </subcellularLocation>
</comment>
<feature type="transmembrane region" description="Helical" evidence="6">
    <location>
        <begin position="172"/>
        <end position="195"/>
    </location>
</feature>
<dbReference type="InterPro" id="IPR018629">
    <property type="entry name" value="XK-rel"/>
</dbReference>
<comment type="caution">
    <text evidence="6">Lacks conserved residue(s) required for the propagation of feature annotation.</text>
</comment>
<reference evidence="9 10" key="1">
    <citation type="journal article" date="2018" name="G3 (Bethesda)">
        <title>A High-Quality Reference Genome for the Invasive Mosquitofish Gambusia affinis Using a Chicago Library.</title>
        <authorList>
            <person name="Hoffberg S.L."/>
            <person name="Troendle N.J."/>
            <person name="Glenn T.C."/>
            <person name="Mahmud O."/>
            <person name="Louha S."/>
            <person name="Chalopin D."/>
            <person name="Bennetzen J.L."/>
            <person name="Mauricio R."/>
        </authorList>
    </citation>
    <scope>NUCLEOTIDE SEQUENCE [LARGE SCALE GENOMIC DNA]</scope>
    <source>
        <strain evidence="9">NE01/NJP1002.9</strain>
        <tissue evidence="9">Muscle</tissue>
    </source>
</reference>
<dbReference type="Pfam" id="PF09815">
    <property type="entry name" value="XK-related"/>
    <property type="match status" value="1"/>
</dbReference>
<sequence>MPAKVINKSKEPRSYLVKLAKGSMKRCNRCLLPEIAVTDIPAAQHMAESAVAQQDCKSLATDVAIPSEPPSNYPVASPLSGSSFPPYTPVRTTAWEQYRSEFTCTSPLSLSSFDTTLQWENLCRQVGPLRKIKWLQRYRLSIYYVVILVENATLSALWYLYRTPKTTDAFAVPALCVIFSSFLTGLVFMLMYYAFFHPNGARFGRSASCQELDMDPTAQFSTLPSDGGTNSLRSNRGATGTLERDTGKYSERDSCIPVFQVRHPVPSTPSSRAPRLDETVIKLDLCRNQYPAWERHVLDRSIRKVILAMDCSMTPPRLMYKDDAMVHEQLEYETTLRPSIHFLPLIRGRVTGVAASEGRPRLRSPLPLVPAPPGESQGIPRPAERHSPSRVSWIFPGAFSWWDRNTSTRRHPGGILTRFPEPPQLAPLDRKNQLKEAYSNNLWDGARKTLATLWDGHGAIWHGYEIHGMEKIPNRGPALIVYYHGAIPIDYYYFLARVIIQKGRTCHSVADHFLFKIPGFKLLLEVFSVIHGPQEECVRALRNGHLLGISPGGVREAMFSDETYRLFWGKRKGFAQVAIDCQVPIIPMFTQNLREGFRSLGTLRLFRWLYERFRLPVAPIYGGFPVKFRTFLGDPIPYDPNINAAELAERVQQAVQSLIDKHQQIPGSILRALLERFYTKRKDYQHQN</sequence>
<dbReference type="GO" id="GO:0016746">
    <property type="term" value="F:acyltransferase activity"/>
    <property type="evidence" value="ECO:0007669"/>
    <property type="project" value="InterPro"/>
</dbReference>
<dbReference type="InterPro" id="IPR002123">
    <property type="entry name" value="Plipid/glycerol_acylTrfase"/>
</dbReference>
<evidence type="ECO:0000313" key="9">
    <source>
        <dbReference type="EMBL" id="PWA30822.1"/>
    </source>
</evidence>
<evidence type="ECO:0000256" key="7">
    <source>
        <dbReference type="SAM" id="MobiDB-lite"/>
    </source>
</evidence>